<evidence type="ECO:0000313" key="2">
    <source>
        <dbReference type="EMBL" id="OCT65512.1"/>
    </source>
</evidence>
<dbReference type="Pfam" id="PF20478">
    <property type="entry name" value="P2RX7_C"/>
    <property type="match status" value="1"/>
</dbReference>
<gene>
    <name evidence="2" type="ORF">XELAEV_18041750mg</name>
</gene>
<feature type="domain" description="P2X purinoreceptor 7 intracellular" evidence="1">
    <location>
        <begin position="21"/>
        <end position="112"/>
    </location>
</feature>
<protein>
    <recommendedName>
        <fullName evidence="1">P2X purinoreceptor 7 intracellular domain-containing protein</fullName>
    </recommendedName>
</protein>
<dbReference type="PANTHER" id="PTHR36981">
    <property type="entry name" value="ZGC:195170"/>
    <property type="match status" value="1"/>
</dbReference>
<name>A0A974C2R0_XENLA</name>
<dbReference type="OMA" id="CICCTEV"/>
<reference evidence="3" key="1">
    <citation type="journal article" date="2016" name="Nature">
        <title>Genome evolution in the allotetraploid frog Xenopus laevis.</title>
        <authorList>
            <person name="Session A.M."/>
            <person name="Uno Y."/>
            <person name="Kwon T."/>
            <person name="Chapman J.A."/>
            <person name="Toyoda A."/>
            <person name="Takahashi S."/>
            <person name="Fukui A."/>
            <person name="Hikosaka A."/>
            <person name="Suzuki A."/>
            <person name="Kondo M."/>
            <person name="van Heeringen S.J."/>
            <person name="Quigley I."/>
            <person name="Heinz S."/>
            <person name="Ogino H."/>
            <person name="Ochi H."/>
            <person name="Hellsten U."/>
            <person name="Lyons J.B."/>
            <person name="Simakov O."/>
            <person name="Putnam N."/>
            <person name="Stites J."/>
            <person name="Kuroki Y."/>
            <person name="Tanaka T."/>
            <person name="Michiue T."/>
            <person name="Watanabe M."/>
            <person name="Bogdanovic O."/>
            <person name="Lister R."/>
            <person name="Georgiou G."/>
            <person name="Paranjpe S.S."/>
            <person name="van Kruijsbergen I."/>
            <person name="Shu S."/>
            <person name="Carlson J."/>
            <person name="Kinoshita T."/>
            <person name="Ohta Y."/>
            <person name="Mawaribuchi S."/>
            <person name="Jenkins J."/>
            <person name="Grimwood J."/>
            <person name="Schmutz J."/>
            <person name="Mitros T."/>
            <person name="Mozaffari S.V."/>
            <person name="Suzuki Y."/>
            <person name="Haramoto Y."/>
            <person name="Yamamoto T.S."/>
            <person name="Takagi C."/>
            <person name="Heald R."/>
            <person name="Miller K."/>
            <person name="Haudenschild C."/>
            <person name="Kitzman J."/>
            <person name="Nakayama T."/>
            <person name="Izutsu Y."/>
            <person name="Robert J."/>
            <person name="Fortriede J."/>
            <person name="Burns K."/>
            <person name="Lotay V."/>
            <person name="Karimi K."/>
            <person name="Yasuoka Y."/>
            <person name="Dichmann D.S."/>
            <person name="Flajnik M.F."/>
            <person name="Houston D.W."/>
            <person name="Shendure J."/>
            <person name="DuPasquier L."/>
            <person name="Vize P.D."/>
            <person name="Zorn A.M."/>
            <person name="Ito M."/>
            <person name="Marcotte E.M."/>
            <person name="Wallingford J.B."/>
            <person name="Ito Y."/>
            <person name="Asashima M."/>
            <person name="Ueno N."/>
            <person name="Matsuda Y."/>
            <person name="Veenstra G.J."/>
            <person name="Fujiyama A."/>
            <person name="Harland R.M."/>
            <person name="Taira M."/>
            <person name="Rokhsar D.S."/>
        </authorList>
    </citation>
    <scope>NUCLEOTIDE SEQUENCE [LARGE SCALE GENOMIC DNA]</scope>
    <source>
        <strain evidence="3">J</strain>
    </source>
</reference>
<dbReference type="AlphaFoldDB" id="A0A974C2R0"/>
<dbReference type="InterPro" id="IPR046815">
    <property type="entry name" value="P2RX7_C"/>
</dbReference>
<dbReference type="Proteomes" id="UP000694892">
    <property type="component" value="Chromosome 8S"/>
</dbReference>
<proteinExistence type="predicted"/>
<dbReference type="PANTHER" id="PTHR36981:SF10">
    <property type="entry name" value="P2X PURINOCEPTOR 7-LIKE"/>
    <property type="match status" value="1"/>
</dbReference>
<evidence type="ECO:0000313" key="3">
    <source>
        <dbReference type="Proteomes" id="UP000694892"/>
    </source>
</evidence>
<accession>A0A974C2R0</accession>
<dbReference type="EMBL" id="CM004481">
    <property type="protein sequence ID" value="OCT65512.1"/>
    <property type="molecule type" value="Genomic_DNA"/>
</dbReference>
<evidence type="ECO:0000259" key="1">
    <source>
        <dbReference type="Pfam" id="PF20478"/>
    </source>
</evidence>
<organism evidence="2 3">
    <name type="scientific">Xenopus laevis</name>
    <name type="common">African clawed frog</name>
    <dbReference type="NCBI Taxonomy" id="8355"/>
    <lineage>
        <taxon>Eukaryota</taxon>
        <taxon>Metazoa</taxon>
        <taxon>Chordata</taxon>
        <taxon>Craniata</taxon>
        <taxon>Vertebrata</taxon>
        <taxon>Euteleostomi</taxon>
        <taxon>Amphibia</taxon>
        <taxon>Batrachia</taxon>
        <taxon>Anura</taxon>
        <taxon>Pipoidea</taxon>
        <taxon>Pipidae</taxon>
        <taxon>Xenopodinae</taxon>
        <taxon>Xenopus</taxon>
        <taxon>Xenopus</taxon>
    </lineage>
</organism>
<sequence>MPTLKECICCCEIRNAFDIIEQGTNCIVESPFFINQCLNEDKVYFNLRLAKNMTRRPSDDDYLRYLRMMAYRTFTIWTHKFLGKRNRRPVPACVVKAIRTVCPDFFSLYRGFIPLDDYAAADMAFDLE</sequence>